<dbReference type="AlphaFoldDB" id="A0A4R4VTS8"/>
<name>A0A4R4VTS8_9ACTN</name>
<dbReference type="EMBL" id="SMKO01000017">
    <property type="protein sequence ID" value="TDD09399.1"/>
    <property type="molecule type" value="Genomic_DNA"/>
</dbReference>
<feature type="domain" description="Major facilitator superfamily (MFS) profile" evidence="6">
    <location>
        <begin position="18"/>
        <end position="438"/>
    </location>
</feature>
<feature type="transmembrane region" description="Helical" evidence="5">
    <location>
        <begin position="324"/>
        <end position="341"/>
    </location>
</feature>
<evidence type="ECO:0000256" key="3">
    <source>
        <dbReference type="ARBA" id="ARBA00022989"/>
    </source>
</evidence>
<evidence type="ECO:0000256" key="1">
    <source>
        <dbReference type="ARBA" id="ARBA00004651"/>
    </source>
</evidence>
<evidence type="ECO:0000259" key="6">
    <source>
        <dbReference type="PROSITE" id="PS50850"/>
    </source>
</evidence>
<keyword evidence="8" id="KW-1185">Reference proteome</keyword>
<dbReference type="InterPro" id="IPR005829">
    <property type="entry name" value="Sugar_transporter_CS"/>
</dbReference>
<gene>
    <name evidence="7" type="ORF">E1292_09990</name>
</gene>
<dbReference type="PANTHER" id="PTHR23508">
    <property type="entry name" value="CARBOXYLIC ACID TRANSPORTER PROTEIN HOMOLOG"/>
    <property type="match status" value="1"/>
</dbReference>
<keyword evidence="4 5" id="KW-0472">Membrane</keyword>
<dbReference type="InterPro" id="IPR020846">
    <property type="entry name" value="MFS_dom"/>
</dbReference>
<feature type="transmembrane region" description="Helical" evidence="5">
    <location>
        <begin position="347"/>
        <end position="371"/>
    </location>
</feature>
<feature type="transmembrane region" description="Helical" evidence="5">
    <location>
        <begin position="297"/>
        <end position="317"/>
    </location>
</feature>
<evidence type="ECO:0000313" key="8">
    <source>
        <dbReference type="Proteomes" id="UP000295258"/>
    </source>
</evidence>
<dbReference type="PROSITE" id="PS00217">
    <property type="entry name" value="SUGAR_TRANSPORT_2"/>
    <property type="match status" value="1"/>
</dbReference>
<evidence type="ECO:0000256" key="4">
    <source>
        <dbReference type="ARBA" id="ARBA00023136"/>
    </source>
</evidence>
<keyword evidence="2 5" id="KW-0812">Transmembrane</keyword>
<comment type="caution">
    <text evidence="7">The sequence shown here is derived from an EMBL/GenBank/DDBJ whole genome shotgun (WGS) entry which is preliminary data.</text>
</comment>
<dbReference type="CDD" id="cd17365">
    <property type="entry name" value="MFS_PcaK_like"/>
    <property type="match status" value="1"/>
</dbReference>
<protein>
    <submittedName>
        <fullName evidence="7">MFS transporter</fullName>
    </submittedName>
</protein>
<keyword evidence="3 5" id="KW-1133">Transmembrane helix</keyword>
<feature type="transmembrane region" description="Helical" evidence="5">
    <location>
        <begin position="51"/>
        <end position="74"/>
    </location>
</feature>
<comment type="subcellular location">
    <subcellularLocation>
        <location evidence="1">Cell membrane</location>
        <topology evidence="1">Multi-pass membrane protein</topology>
    </subcellularLocation>
</comment>
<dbReference type="RefSeq" id="WP_132594307.1">
    <property type="nucleotide sequence ID" value="NZ_SMKO01000017.1"/>
</dbReference>
<feature type="transmembrane region" description="Helical" evidence="5">
    <location>
        <begin position="112"/>
        <end position="135"/>
    </location>
</feature>
<feature type="transmembrane region" description="Helical" evidence="5">
    <location>
        <begin position="86"/>
        <end position="106"/>
    </location>
</feature>
<feature type="transmembrane region" description="Helical" evidence="5">
    <location>
        <begin position="147"/>
        <end position="168"/>
    </location>
</feature>
<feature type="transmembrane region" description="Helical" evidence="5">
    <location>
        <begin position="174"/>
        <end position="194"/>
    </location>
</feature>
<evidence type="ECO:0000256" key="5">
    <source>
        <dbReference type="SAM" id="Phobius"/>
    </source>
</evidence>
<dbReference type="InterPro" id="IPR011701">
    <property type="entry name" value="MFS"/>
</dbReference>
<dbReference type="GO" id="GO:0005886">
    <property type="term" value="C:plasma membrane"/>
    <property type="evidence" value="ECO:0007669"/>
    <property type="project" value="UniProtKB-SubCell"/>
</dbReference>
<evidence type="ECO:0000313" key="7">
    <source>
        <dbReference type="EMBL" id="TDD09399.1"/>
    </source>
</evidence>
<dbReference type="Gene3D" id="1.20.1250.20">
    <property type="entry name" value="MFS general substrate transporter like domains"/>
    <property type="match status" value="1"/>
</dbReference>
<feature type="transmembrane region" description="Helical" evidence="5">
    <location>
        <begin position="257"/>
        <end position="277"/>
    </location>
</feature>
<feature type="transmembrane region" description="Helical" evidence="5">
    <location>
        <begin position="16"/>
        <end position="39"/>
    </location>
</feature>
<evidence type="ECO:0000256" key="2">
    <source>
        <dbReference type="ARBA" id="ARBA00022692"/>
    </source>
</evidence>
<feature type="transmembrane region" description="Helical" evidence="5">
    <location>
        <begin position="383"/>
        <end position="406"/>
    </location>
</feature>
<dbReference type="SUPFAM" id="SSF103473">
    <property type="entry name" value="MFS general substrate transporter"/>
    <property type="match status" value="1"/>
</dbReference>
<feature type="transmembrane region" description="Helical" evidence="5">
    <location>
        <begin position="412"/>
        <end position="434"/>
    </location>
</feature>
<sequence>MDANARPPSVRRGSGLPVVAICFATIVFDGYDLIVYGSVVPSLLADRSWHLTAAQVGAIGSYALIGMLIGALVTGAVTDAIGRRKIIIVSVAWFSAAMILCALAPSPELLGLFRFVAGIGLGGVVPTAIALTVEYAPRDRRNLYNALMYSGYSVGGILAAILALALIADHGWRLMFWIGAAPLVLILPLAIRYLPESAAFLLAHGHRAEAEALAVRYGLDLDAVAGDTGRAGEPASDGAHTRTRTGAIALLFRRGNLAATLLFGAASFCGLLLVYGLNTWLPQIMRTAGYPLGSSLQFLLVLNIGAIAGTIAVSFLADRFGPKIVTAGAFLAATLCLYVMSLRLDTAVLMVCVAVAGLGSVGTQILVNGFVATHYPSASRATALGWSLGVGRLGAVLGPLLGGWLLGSGLGFQWNFYGFVLPALLGTVFIAAVPRLRAVAAHRRGISVPTRDSASARP</sequence>
<dbReference type="PROSITE" id="PS50850">
    <property type="entry name" value="MFS"/>
    <property type="match status" value="1"/>
</dbReference>
<proteinExistence type="predicted"/>
<dbReference type="Proteomes" id="UP000295258">
    <property type="component" value="Unassembled WGS sequence"/>
</dbReference>
<dbReference type="Pfam" id="PF07690">
    <property type="entry name" value="MFS_1"/>
    <property type="match status" value="1"/>
</dbReference>
<organism evidence="7 8">
    <name type="scientific">Nonomuraea deserti</name>
    <dbReference type="NCBI Taxonomy" id="1848322"/>
    <lineage>
        <taxon>Bacteria</taxon>
        <taxon>Bacillati</taxon>
        <taxon>Actinomycetota</taxon>
        <taxon>Actinomycetes</taxon>
        <taxon>Streptosporangiales</taxon>
        <taxon>Streptosporangiaceae</taxon>
        <taxon>Nonomuraea</taxon>
    </lineage>
</organism>
<dbReference type="PANTHER" id="PTHR23508:SF10">
    <property type="entry name" value="CARBOXYLIC ACID TRANSPORTER PROTEIN HOMOLOG"/>
    <property type="match status" value="1"/>
</dbReference>
<accession>A0A4R4VTS8</accession>
<dbReference type="GO" id="GO:0046943">
    <property type="term" value="F:carboxylic acid transmembrane transporter activity"/>
    <property type="evidence" value="ECO:0007669"/>
    <property type="project" value="TreeGrafter"/>
</dbReference>
<dbReference type="InterPro" id="IPR036259">
    <property type="entry name" value="MFS_trans_sf"/>
</dbReference>
<reference evidence="7 8" key="1">
    <citation type="submission" date="2019-03" db="EMBL/GenBank/DDBJ databases">
        <title>Draft genome sequences of novel Actinobacteria.</title>
        <authorList>
            <person name="Sahin N."/>
            <person name="Ay H."/>
            <person name="Saygin H."/>
        </authorList>
    </citation>
    <scope>NUCLEOTIDE SEQUENCE [LARGE SCALE GENOMIC DNA]</scope>
    <source>
        <strain evidence="7 8">KC310</strain>
    </source>
</reference>